<evidence type="ECO:0000313" key="2">
    <source>
        <dbReference type="Proteomes" id="UP000636458"/>
    </source>
</evidence>
<keyword evidence="2" id="KW-1185">Reference proteome</keyword>
<proteinExistence type="predicted"/>
<accession>A0A934SSP0</accession>
<name>A0A934SSP0_9MICO</name>
<dbReference type="Proteomes" id="UP000636458">
    <property type="component" value="Unassembled WGS sequence"/>
</dbReference>
<dbReference type="AlphaFoldDB" id="A0A934SSP0"/>
<gene>
    <name evidence="1" type="ORF">IV501_11595</name>
</gene>
<reference evidence="1" key="1">
    <citation type="submission" date="2021-01" db="EMBL/GenBank/DDBJ databases">
        <title>Lacisediminihabitans sp. nov. strain G11-30, isolated from Antarctic Soil.</title>
        <authorList>
            <person name="Li J."/>
        </authorList>
    </citation>
    <scope>NUCLEOTIDE SEQUENCE</scope>
    <source>
        <strain evidence="1">G11-30</strain>
    </source>
</reference>
<evidence type="ECO:0000313" key="1">
    <source>
        <dbReference type="EMBL" id="MBK4348278.1"/>
    </source>
</evidence>
<comment type="caution">
    <text evidence="1">The sequence shown here is derived from an EMBL/GenBank/DDBJ whole genome shotgun (WGS) entry which is preliminary data.</text>
</comment>
<protein>
    <submittedName>
        <fullName evidence="1">Uncharacterized protein</fullName>
    </submittedName>
</protein>
<organism evidence="1 2">
    <name type="scientific">Lacisediminihabitans changchengi</name>
    <dbReference type="NCBI Taxonomy" id="2787634"/>
    <lineage>
        <taxon>Bacteria</taxon>
        <taxon>Bacillati</taxon>
        <taxon>Actinomycetota</taxon>
        <taxon>Actinomycetes</taxon>
        <taxon>Micrococcales</taxon>
        <taxon>Microbacteriaceae</taxon>
        <taxon>Lacisediminihabitans</taxon>
    </lineage>
</organism>
<sequence length="104" mass="11643">MQESNAIKEWTVAKEPATDPGERRAEAVASVALGLLTGIASAYDSRFDAVVRSRVDGSEVLRVPAPNEWFADELRFDLRRMTKARFVEKWRAQSLGDPHIPFPS</sequence>
<dbReference type="EMBL" id="JAEPES010000004">
    <property type="protein sequence ID" value="MBK4348278.1"/>
    <property type="molecule type" value="Genomic_DNA"/>
</dbReference>
<dbReference type="RefSeq" id="WP_200556499.1">
    <property type="nucleotide sequence ID" value="NZ_JAEPES010000004.1"/>
</dbReference>